<evidence type="ECO:0000313" key="3">
    <source>
        <dbReference type="Proteomes" id="UP000325182"/>
    </source>
</evidence>
<gene>
    <name evidence="2" type="ORF">FZC84_08370</name>
</gene>
<dbReference type="GO" id="GO:0032259">
    <property type="term" value="P:methylation"/>
    <property type="evidence" value="ECO:0007669"/>
    <property type="project" value="UniProtKB-KW"/>
</dbReference>
<proteinExistence type="predicted"/>
<keyword evidence="2" id="KW-0808">Transferase</keyword>
<sequence length="207" mass="24548">MNDKLLNIKTESLQKSPYESHHYNRYEPTPYEVLDRLFECIELERTESVVDFGCGSGRLNFYIHYRFQSAVMGVEMNDYLYGQALENRKNYLSKHTDTSQQVQFENCLAQNYSIKPEENVFYFFNPFSVQIFKAVVNNILQSLEETNREIQIILYYAPEDYIFFLENQTAFLLAKEIILPGNAYEKLLIYSFGIPSKRMPFKWKNIV</sequence>
<name>A0A5D4MES5_9BACI</name>
<keyword evidence="2" id="KW-0489">Methyltransferase</keyword>
<dbReference type="InterPro" id="IPR025714">
    <property type="entry name" value="Methyltranfer_dom"/>
</dbReference>
<dbReference type="RefSeq" id="WP_148953561.1">
    <property type="nucleotide sequence ID" value="NZ_VTEG01000004.1"/>
</dbReference>
<dbReference type="SUPFAM" id="SSF53335">
    <property type="entry name" value="S-adenosyl-L-methionine-dependent methyltransferases"/>
    <property type="match status" value="1"/>
</dbReference>
<dbReference type="Pfam" id="PF13679">
    <property type="entry name" value="Methyltransf_32"/>
    <property type="match status" value="1"/>
</dbReference>
<dbReference type="AlphaFoldDB" id="A0A5D4MES5"/>
<evidence type="ECO:0000313" key="2">
    <source>
        <dbReference type="EMBL" id="TYR99823.1"/>
    </source>
</evidence>
<evidence type="ECO:0000259" key="1">
    <source>
        <dbReference type="Pfam" id="PF13679"/>
    </source>
</evidence>
<dbReference type="InterPro" id="IPR029063">
    <property type="entry name" value="SAM-dependent_MTases_sf"/>
</dbReference>
<accession>A0A5D4MES5</accession>
<reference evidence="2 3" key="1">
    <citation type="submission" date="2019-08" db="EMBL/GenBank/DDBJ databases">
        <title>Bacillus genomes from the desert of Cuatro Cienegas, Coahuila.</title>
        <authorList>
            <person name="Olmedo-Alvarez G."/>
        </authorList>
    </citation>
    <scope>NUCLEOTIDE SEQUENCE [LARGE SCALE GENOMIC DNA]</scope>
    <source>
        <strain evidence="2 3">CH128b_4D</strain>
    </source>
</reference>
<protein>
    <submittedName>
        <fullName evidence="2">Methyltransferase</fullName>
    </submittedName>
</protein>
<dbReference type="GO" id="GO:0008168">
    <property type="term" value="F:methyltransferase activity"/>
    <property type="evidence" value="ECO:0007669"/>
    <property type="project" value="UniProtKB-KW"/>
</dbReference>
<organism evidence="2 3">
    <name type="scientific">Rossellomorea vietnamensis</name>
    <dbReference type="NCBI Taxonomy" id="218284"/>
    <lineage>
        <taxon>Bacteria</taxon>
        <taxon>Bacillati</taxon>
        <taxon>Bacillota</taxon>
        <taxon>Bacilli</taxon>
        <taxon>Bacillales</taxon>
        <taxon>Bacillaceae</taxon>
        <taxon>Rossellomorea</taxon>
    </lineage>
</organism>
<dbReference type="Proteomes" id="UP000325182">
    <property type="component" value="Unassembled WGS sequence"/>
</dbReference>
<feature type="domain" description="Methyltransferase" evidence="1">
    <location>
        <begin position="36"/>
        <end position="101"/>
    </location>
</feature>
<dbReference type="Gene3D" id="3.40.50.150">
    <property type="entry name" value="Vaccinia Virus protein VP39"/>
    <property type="match status" value="1"/>
</dbReference>
<dbReference type="EMBL" id="VTEG01000004">
    <property type="protein sequence ID" value="TYR99823.1"/>
    <property type="molecule type" value="Genomic_DNA"/>
</dbReference>
<comment type="caution">
    <text evidence="2">The sequence shown here is derived from an EMBL/GenBank/DDBJ whole genome shotgun (WGS) entry which is preliminary data.</text>
</comment>